<feature type="transmembrane region" description="Helical" evidence="1">
    <location>
        <begin position="154"/>
        <end position="178"/>
    </location>
</feature>
<dbReference type="STRING" id="754477.Q7C_2176"/>
<keyword evidence="1" id="KW-0472">Membrane</keyword>
<sequence>MDFRFNKTFFIRLCGGLLRLFIIYLIIPVTLMFLIALYYTSLELGPMLELADELSRFNYPTLLILISLIPLGMTYWWQRDNKPLLCLCMGLLVLHVVSMEYFDVMPYVTFETSSGRALDYMISPSMLIMTVLLLFSTLHFLLPNQYSRPYLSLLPFFLLISGYYQAVAPVLGGLVGILSADPTSPLTKADALEFVIYNVKSVQGLWFFYSVPLCIYLLARFWQPLTDFLAGRIRHFQRRRVNRNIRL</sequence>
<evidence type="ECO:0000256" key="1">
    <source>
        <dbReference type="SAM" id="Phobius"/>
    </source>
</evidence>
<feature type="transmembrane region" description="Helical" evidence="1">
    <location>
        <begin position="59"/>
        <end position="77"/>
    </location>
</feature>
<feature type="transmembrane region" description="Helical" evidence="1">
    <location>
        <begin position="206"/>
        <end position="230"/>
    </location>
</feature>
<keyword evidence="1" id="KW-0812">Transmembrane</keyword>
<dbReference type="HOGENOM" id="CLU_1123500_0_0_6"/>
<dbReference type="PATRIC" id="fig|754477.3.peg.2142"/>
<dbReference type="AlphaFoldDB" id="I1YK69"/>
<evidence type="ECO:0000313" key="2">
    <source>
        <dbReference type="EMBL" id="AFJ03312.1"/>
    </source>
</evidence>
<feature type="transmembrane region" description="Helical" evidence="1">
    <location>
        <begin position="84"/>
        <end position="102"/>
    </location>
</feature>
<reference evidence="2 3" key="1">
    <citation type="journal article" date="2012" name="J. Bacteriol.">
        <title>Complete genome sequences of Methylophaga sp. strain JAM1 and Methylophaga sp. strain JAM7.</title>
        <authorList>
            <person name="Villeneuve C."/>
            <person name="Martineau C."/>
            <person name="Mauffrey F."/>
            <person name="Villemur R."/>
        </authorList>
    </citation>
    <scope>NUCLEOTIDE SEQUENCE [LARGE SCALE GENOMIC DNA]</scope>
    <source>
        <strain evidence="2 3">JAM7</strain>
    </source>
</reference>
<proteinExistence type="predicted"/>
<accession>I1YK69</accession>
<evidence type="ECO:0000313" key="3">
    <source>
        <dbReference type="Proteomes" id="UP000009145"/>
    </source>
</evidence>
<protein>
    <submittedName>
        <fullName evidence="2">Uncharacterized protein</fullName>
    </submittedName>
</protein>
<dbReference type="OrthoDB" id="9823203at2"/>
<organism evidence="2 3">
    <name type="scientific">Methylophaga frappieri (strain ATCC BAA-2434 / DSM 25690 / JAM7)</name>
    <dbReference type="NCBI Taxonomy" id="754477"/>
    <lineage>
        <taxon>Bacteria</taxon>
        <taxon>Pseudomonadati</taxon>
        <taxon>Pseudomonadota</taxon>
        <taxon>Gammaproteobacteria</taxon>
        <taxon>Thiotrichales</taxon>
        <taxon>Piscirickettsiaceae</taxon>
        <taxon>Methylophaga</taxon>
    </lineage>
</organism>
<gene>
    <name evidence="2" type="ordered locus">Q7C_2176</name>
</gene>
<dbReference type="Proteomes" id="UP000009145">
    <property type="component" value="Chromosome"/>
</dbReference>
<keyword evidence="1" id="KW-1133">Transmembrane helix</keyword>
<feature type="transmembrane region" description="Helical" evidence="1">
    <location>
        <begin position="21"/>
        <end position="39"/>
    </location>
</feature>
<dbReference type="EMBL" id="CP003380">
    <property type="protein sequence ID" value="AFJ03312.1"/>
    <property type="molecule type" value="Genomic_DNA"/>
</dbReference>
<name>I1YK69_METFJ</name>
<feature type="transmembrane region" description="Helical" evidence="1">
    <location>
        <begin position="122"/>
        <end position="142"/>
    </location>
</feature>
<keyword evidence="3" id="KW-1185">Reference proteome</keyword>
<dbReference type="KEGG" id="mec:Q7C_2176"/>